<reference evidence="5 6" key="1">
    <citation type="journal article" date="2016" name="Mol. Biol. Evol.">
        <title>Comparative Genomics of Early-Diverging Mushroom-Forming Fungi Provides Insights into the Origins of Lignocellulose Decay Capabilities.</title>
        <authorList>
            <person name="Nagy L.G."/>
            <person name="Riley R."/>
            <person name="Tritt A."/>
            <person name="Adam C."/>
            <person name="Daum C."/>
            <person name="Floudas D."/>
            <person name="Sun H."/>
            <person name="Yadav J.S."/>
            <person name="Pangilinan J."/>
            <person name="Larsson K.H."/>
            <person name="Matsuura K."/>
            <person name="Barry K."/>
            <person name="Labutti K."/>
            <person name="Kuo R."/>
            <person name="Ohm R.A."/>
            <person name="Bhattacharya S.S."/>
            <person name="Shirouzu T."/>
            <person name="Yoshinaga Y."/>
            <person name="Martin F.M."/>
            <person name="Grigoriev I.V."/>
            <person name="Hibbett D.S."/>
        </authorList>
    </citation>
    <scope>NUCLEOTIDE SEQUENCE [LARGE SCALE GENOMIC DNA]</scope>
    <source>
        <strain evidence="5 6">HHB9708</strain>
    </source>
</reference>
<dbReference type="Gene3D" id="1.10.1280.10">
    <property type="entry name" value="Di-copper center containing domain from catechol oxidase"/>
    <property type="match status" value="1"/>
</dbReference>
<dbReference type="SUPFAM" id="SSF48056">
    <property type="entry name" value="Di-copper centre-containing domain"/>
    <property type="match status" value="1"/>
</dbReference>
<evidence type="ECO:0000313" key="5">
    <source>
        <dbReference type="EMBL" id="KZS92316.1"/>
    </source>
</evidence>
<dbReference type="Proteomes" id="UP000076722">
    <property type="component" value="Unassembled WGS sequence"/>
</dbReference>
<dbReference type="AlphaFoldDB" id="A0A164TF12"/>
<accession>A0A164TF12</accession>
<dbReference type="EMBL" id="KV419411">
    <property type="protein sequence ID" value="KZS92316.1"/>
    <property type="molecule type" value="Genomic_DNA"/>
</dbReference>
<name>A0A164TF12_9AGAM</name>
<organism evidence="5 6">
    <name type="scientific">Sistotremastrum niveocremeum HHB9708</name>
    <dbReference type="NCBI Taxonomy" id="1314777"/>
    <lineage>
        <taxon>Eukaryota</taxon>
        <taxon>Fungi</taxon>
        <taxon>Dikarya</taxon>
        <taxon>Basidiomycota</taxon>
        <taxon>Agaricomycotina</taxon>
        <taxon>Agaricomycetes</taxon>
        <taxon>Sistotremastrales</taxon>
        <taxon>Sistotremastraceae</taxon>
        <taxon>Sertulicium</taxon>
        <taxon>Sertulicium niveocremeum</taxon>
    </lineage>
</organism>
<dbReference type="Gene3D" id="2.60.310.20">
    <property type="match status" value="1"/>
</dbReference>
<evidence type="ECO:0000256" key="3">
    <source>
        <dbReference type="ARBA" id="ARBA00023033"/>
    </source>
</evidence>
<proteinExistence type="predicted"/>
<comment type="cofactor">
    <cofactor evidence="1">
        <name>Cu(2+)</name>
        <dbReference type="ChEBI" id="CHEBI:29036"/>
    </cofactor>
</comment>
<keyword evidence="6" id="KW-1185">Reference proteome</keyword>
<evidence type="ECO:0000256" key="2">
    <source>
        <dbReference type="ARBA" id="ARBA00023002"/>
    </source>
</evidence>
<gene>
    <name evidence="5" type="ORF">SISNIDRAFT_467154</name>
</gene>
<evidence type="ECO:0000256" key="1">
    <source>
        <dbReference type="ARBA" id="ARBA00001973"/>
    </source>
</evidence>
<dbReference type="GO" id="GO:0004497">
    <property type="term" value="F:monooxygenase activity"/>
    <property type="evidence" value="ECO:0007669"/>
    <property type="project" value="UniProtKB-KW"/>
</dbReference>
<evidence type="ECO:0000313" key="6">
    <source>
        <dbReference type="Proteomes" id="UP000076722"/>
    </source>
</evidence>
<dbReference type="InterPro" id="IPR008922">
    <property type="entry name" value="Di-copper_centre_dom_sf"/>
</dbReference>
<dbReference type="OrthoDB" id="6132182at2759"/>
<sequence length="379" mass="41997">MPLDHCNVDRQFAIWQALNPNAWFSDPSQQLTDPEGNWSTPAGQKVKPKWGLAPFHVNAHGQYFNSDDIRDWQKYGYSYPELQPWLEKYWPNGQFSQPLYTASIRAAVNNLYSNSRSVLLDSTSGSDVQTSQHDYVVNVIYKKFALGGDAFKVHIYVGKDKEVGTVYNFSARPEETGGPEGCGNCRSQQEDETLATGQVHVTVPLLDAVQNSSIALSSLHPDHVEEYLKKHLHWKVTKLYGEEVPLDSIPSLKVSLAVGTGDHYKDETQLSNKQTIAAGVGTGDSEIRIALQVVFESRVKLGYGHLRGPNRNQTANTPEGLGKAADKDLPMLVKASGQGFPGAEGTRDIFKILRHGGPWGQGTRRYGPFTTVDSRVWVP</sequence>
<protein>
    <recommendedName>
        <fullName evidence="4">Tyrosinase C-terminal domain-containing protein</fullName>
    </recommendedName>
</protein>
<keyword evidence="2" id="KW-0560">Oxidoreductase</keyword>
<feature type="domain" description="Tyrosinase C-terminal" evidence="4">
    <location>
        <begin position="134"/>
        <end position="255"/>
    </location>
</feature>
<evidence type="ECO:0000259" key="4">
    <source>
        <dbReference type="Pfam" id="PF18132"/>
    </source>
</evidence>
<dbReference type="Pfam" id="PF18132">
    <property type="entry name" value="Tyrosinase_C"/>
    <property type="match status" value="1"/>
</dbReference>
<dbReference type="InterPro" id="IPR041640">
    <property type="entry name" value="Tyrosinase_C"/>
</dbReference>
<dbReference type="STRING" id="1314777.A0A164TF12"/>
<keyword evidence="3" id="KW-0503">Monooxygenase</keyword>